<keyword evidence="2" id="KW-0489">Methyltransferase</keyword>
<comment type="caution">
    <text evidence="6">The sequence shown here is derived from an EMBL/GenBank/DDBJ whole genome shotgun (WGS) entry which is preliminary data.</text>
</comment>
<evidence type="ECO:0000313" key="6">
    <source>
        <dbReference type="EMBL" id="GIL39514.1"/>
    </source>
</evidence>
<dbReference type="GO" id="GO:0008173">
    <property type="term" value="F:RNA methyltransferase activity"/>
    <property type="evidence" value="ECO:0007669"/>
    <property type="project" value="InterPro"/>
</dbReference>
<evidence type="ECO:0000313" key="7">
    <source>
        <dbReference type="Proteomes" id="UP000681075"/>
    </source>
</evidence>
<accession>A0A8S8X9T6</accession>
<protein>
    <submittedName>
        <fullName evidence="6">23S rRNA (Guanosine(2251)-2'-O)-methyltransferase RlmB</fullName>
    </submittedName>
</protein>
<keyword evidence="3" id="KW-0808">Transferase</keyword>
<feature type="region of interest" description="Disordered" evidence="4">
    <location>
        <begin position="1"/>
        <end position="30"/>
    </location>
</feature>
<feature type="compositionally biased region" description="Basic residues" evidence="4">
    <location>
        <begin position="1"/>
        <end position="11"/>
    </location>
</feature>
<evidence type="ECO:0000256" key="4">
    <source>
        <dbReference type="SAM" id="MobiDB-lite"/>
    </source>
</evidence>
<comment type="similarity">
    <text evidence="1">Belongs to the class IV-like SAM-binding methyltransferase superfamily. RNA methyltransferase TrmH family.</text>
</comment>
<dbReference type="SUPFAM" id="SSF75217">
    <property type="entry name" value="alpha/beta knot"/>
    <property type="match status" value="1"/>
</dbReference>
<evidence type="ECO:0000259" key="5">
    <source>
        <dbReference type="SMART" id="SM00967"/>
    </source>
</evidence>
<dbReference type="Pfam" id="PF00588">
    <property type="entry name" value="SpoU_methylase"/>
    <property type="match status" value="1"/>
</dbReference>
<sequence>MNRRPPPKRPPHQNQPPQGRPAHHGAARQSAGHAHFLYGLHAVAEAWRNPARHPVSLLATEAGLAALGPAMAEAGAKRIKRPVPRIVDRTEIERALPPGAVHQGLALDPGQMPELGVEDLLVATHETASSLLLVLDQITDPHNVGAILRSAAAFGAAGVIVQTRHAPPITGTLAKVASGAVEHVPMAHATNLTRALEELKEAGFVCVGLAEQATATLAEVPLTGKVALVLGAEGDGIRRLVAETCDHLAKLPTQPPIASLNVSNAAAVALYEVARRRS</sequence>
<dbReference type="GO" id="GO:0005829">
    <property type="term" value="C:cytosol"/>
    <property type="evidence" value="ECO:0007669"/>
    <property type="project" value="TreeGrafter"/>
</dbReference>
<dbReference type="InterPro" id="IPR029064">
    <property type="entry name" value="Ribosomal_eL30-like_sf"/>
</dbReference>
<proteinExistence type="inferred from homology"/>
<dbReference type="GO" id="GO:0006396">
    <property type="term" value="P:RNA processing"/>
    <property type="evidence" value="ECO:0007669"/>
    <property type="project" value="InterPro"/>
</dbReference>
<name>A0A8S8X9T6_9PROT</name>
<dbReference type="InterPro" id="IPR004441">
    <property type="entry name" value="rRNA_MeTrfase_TrmH"/>
</dbReference>
<dbReference type="InterPro" id="IPR029026">
    <property type="entry name" value="tRNA_m1G_MTases_N"/>
</dbReference>
<dbReference type="NCBIfam" id="TIGR00186">
    <property type="entry name" value="rRNA_methyl_3"/>
    <property type="match status" value="1"/>
</dbReference>
<dbReference type="SMART" id="SM00967">
    <property type="entry name" value="SpoU_sub_bind"/>
    <property type="match status" value="1"/>
</dbReference>
<dbReference type="InterPro" id="IPR001537">
    <property type="entry name" value="SpoU_MeTrfase"/>
</dbReference>
<evidence type="ECO:0000256" key="2">
    <source>
        <dbReference type="ARBA" id="ARBA00022603"/>
    </source>
</evidence>
<dbReference type="PANTHER" id="PTHR46429:SF1">
    <property type="entry name" value="23S RRNA (GUANOSINE-2'-O-)-METHYLTRANSFERASE RLMB"/>
    <property type="match status" value="1"/>
</dbReference>
<dbReference type="FunFam" id="3.40.1280.10:FF:000008">
    <property type="entry name" value="Group 3 RNA methyltransferase TrmH"/>
    <property type="match status" value="1"/>
</dbReference>
<dbReference type="Proteomes" id="UP000681075">
    <property type="component" value="Unassembled WGS sequence"/>
</dbReference>
<organism evidence="6 7">
    <name type="scientific">Roseiterribacter gracilis</name>
    <dbReference type="NCBI Taxonomy" id="2812848"/>
    <lineage>
        <taxon>Bacteria</taxon>
        <taxon>Pseudomonadati</taxon>
        <taxon>Pseudomonadota</taxon>
        <taxon>Alphaproteobacteria</taxon>
        <taxon>Rhodospirillales</taxon>
        <taxon>Roseiterribacteraceae</taxon>
        <taxon>Roseiterribacter</taxon>
    </lineage>
</organism>
<evidence type="ECO:0000256" key="1">
    <source>
        <dbReference type="ARBA" id="ARBA00007228"/>
    </source>
</evidence>
<dbReference type="GO" id="GO:0032259">
    <property type="term" value="P:methylation"/>
    <property type="evidence" value="ECO:0007669"/>
    <property type="project" value="UniProtKB-KW"/>
</dbReference>
<dbReference type="InterPro" id="IPR013123">
    <property type="entry name" value="SpoU_subst-bd"/>
</dbReference>
<reference evidence="6" key="1">
    <citation type="submission" date="2021-02" db="EMBL/GenBank/DDBJ databases">
        <title>Genome sequence of Rhodospirillales sp. strain TMPK1 isolated from soil.</title>
        <authorList>
            <person name="Nakai R."/>
            <person name="Kusada H."/>
            <person name="Tamaki H."/>
        </authorList>
    </citation>
    <scope>NUCLEOTIDE SEQUENCE</scope>
    <source>
        <strain evidence="6">TMPK1</strain>
    </source>
</reference>
<keyword evidence="7" id="KW-1185">Reference proteome</keyword>
<evidence type="ECO:0000256" key="3">
    <source>
        <dbReference type="ARBA" id="ARBA00022679"/>
    </source>
</evidence>
<dbReference type="PANTHER" id="PTHR46429">
    <property type="entry name" value="23S RRNA (GUANOSINE-2'-O-)-METHYLTRANSFERASE RLMB"/>
    <property type="match status" value="1"/>
</dbReference>
<dbReference type="RefSeq" id="WP_420242617.1">
    <property type="nucleotide sequence ID" value="NZ_BOPV01000001.1"/>
</dbReference>
<dbReference type="InterPro" id="IPR029028">
    <property type="entry name" value="Alpha/beta_knot_MTases"/>
</dbReference>
<feature type="domain" description="RNA 2-O ribose methyltransferase substrate binding" evidence="5">
    <location>
        <begin position="36"/>
        <end position="115"/>
    </location>
</feature>
<dbReference type="AlphaFoldDB" id="A0A8S8X9T6"/>
<dbReference type="GO" id="GO:0003723">
    <property type="term" value="F:RNA binding"/>
    <property type="evidence" value="ECO:0007669"/>
    <property type="project" value="InterPro"/>
</dbReference>
<dbReference type="Gene3D" id="3.30.1330.30">
    <property type="match status" value="1"/>
</dbReference>
<gene>
    <name evidence="6" type="ORF">TMPK1_17510</name>
</gene>
<dbReference type="EMBL" id="BOPV01000001">
    <property type="protein sequence ID" value="GIL39514.1"/>
    <property type="molecule type" value="Genomic_DNA"/>
</dbReference>
<dbReference type="Gene3D" id="3.40.1280.10">
    <property type="match status" value="1"/>
</dbReference>
<dbReference type="CDD" id="cd18103">
    <property type="entry name" value="SpoU-like_RlmB"/>
    <property type="match status" value="1"/>
</dbReference>